<dbReference type="GO" id="GO:0015450">
    <property type="term" value="F:protein-transporting ATPase activity"/>
    <property type="evidence" value="ECO:0007669"/>
    <property type="project" value="InterPro"/>
</dbReference>
<dbReference type="InterPro" id="IPR001036">
    <property type="entry name" value="Acrflvin-R"/>
</dbReference>
<evidence type="ECO:0000256" key="2">
    <source>
        <dbReference type="ARBA" id="ARBA00022448"/>
    </source>
</evidence>
<dbReference type="GO" id="GO:0065002">
    <property type="term" value="P:intracellular protein transmembrane transport"/>
    <property type="evidence" value="ECO:0007669"/>
    <property type="project" value="UniProtKB-UniRule"/>
</dbReference>
<evidence type="ECO:0000256" key="7">
    <source>
        <dbReference type="ARBA" id="ARBA00023010"/>
    </source>
</evidence>
<evidence type="ECO:0000256" key="1">
    <source>
        <dbReference type="ARBA" id="ARBA00004651"/>
    </source>
</evidence>
<name>A0A1F7H017_9BACT</name>
<evidence type="ECO:0000259" key="10">
    <source>
        <dbReference type="Pfam" id="PF02355"/>
    </source>
</evidence>
<sequence>MDLPKNSKIKPLVIDVSIFGKKIHKEFDTKLGLDLRGGSHLVFEADVSKINSSDRADALESARNIIEQRVNFFGVSEPNVQTSQSGASQRIIVDLPGLENVEEAVRLIGQTAQLTFREEASVSAEIATQSSILARLTKETGLTGEHVKKATVQFDSSGKGGPSVGLNFDKEGAKRFEEITGRNVGKPVAIVIDNQLISAPTVQQKITGGQAVITGQFSVDDAKSLAVAINSGALPVSVKLIEQRTIGPTLGKEAVEKSIIAGVIGLSTVILFMVVYYRRLGIIASIALVVYGLISFAIFRTIPVVLTLPGIAGFILSIGMAVDSNILIFERIKEEQRKGKDFDLSLKLGFGKAIDAIKDANIATLLVAFILFNPFNWDFFPQFGLIRGFALTLSIGVITSLFTGIIITRRLIETFYRSSK</sequence>
<dbReference type="InterPro" id="IPR005791">
    <property type="entry name" value="SecD"/>
</dbReference>
<organism evidence="13 14">
    <name type="scientific">Candidatus Roizmanbacteria bacterium RIFCSPHIGHO2_02_FULL_37_24</name>
    <dbReference type="NCBI Taxonomy" id="1802037"/>
    <lineage>
        <taxon>Bacteria</taxon>
        <taxon>Candidatus Roizmaniibacteriota</taxon>
    </lineage>
</organism>
<feature type="domain" description="Protein export membrane protein SecD/SecF C-terminal" evidence="10">
    <location>
        <begin position="237"/>
        <end position="415"/>
    </location>
</feature>
<comment type="subcellular location">
    <subcellularLocation>
        <location evidence="1 9">Cell membrane</location>
        <topology evidence="1 9">Multi-pass membrane protein</topology>
    </subcellularLocation>
</comment>
<feature type="domain" description="Protein translocase subunit SecDF P1" evidence="11">
    <location>
        <begin position="60"/>
        <end position="119"/>
    </location>
</feature>
<dbReference type="InterPro" id="IPR022813">
    <property type="entry name" value="SecD/SecF_arch_bac"/>
</dbReference>
<dbReference type="GO" id="GO:0006605">
    <property type="term" value="P:protein targeting"/>
    <property type="evidence" value="ECO:0007669"/>
    <property type="project" value="UniProtKB-UniRule"/>
</dbReference>
<proteinExistence type="inferred from homology"/>
<keyword evidence="5 9" id="KW-0653">Protein transport</keyword>
<keyword evidence="4 9" id="KW-0812">Transmembrane</keyword>
<dbReference type="NCBIfam" id="TIGR01129">
    <property type="entry name" value="secD"/>
    <property type="match status" value="1"/>
</dbReference>
<reference evidence="13 14" key="1">
    <citation type="journal article" date="2016" name="Nat. Commun.">
        <title>Thousands of microbial genomes shed light on interconnected biogeochemical processes in an aquifer system.</title>
        <authorList>
            <person name="Anantharaman K."/>
            <person name="Brown C.T."/>
            <person name="Hug L.A."/>
            <person name="Sharon I."/>
            <person name="Castelle C.J."/>
            <person name="Probst A.J."/>
            <person name="Thomas B.C."/>
            <person name="Singh A."/>
            <person name="Wilkins M.J."/>
            <person name="Karaoz U."/>
            <person name="Brodie E.L."/>
            <person name="Williams K.H."/>
            <person name="Hubbard S.S."/>
            <person name="Banfield J.F."/>
        </authorList>
    </citation>
    <scope>NUCLEOTIDE SEQUENCE [LARGE SCALE GENOMIC DNA]</scope>
</reference>
<evidence type="ECO:0000256" key="4">
    <source>
        <dbReference type="ARBA" id="ARBA00022692"/>
    </source>
</evidence>
<keyword evidence="6 9" id="KW-1133">Transmembrane helix</keyword>
<feature type="transmembrane region" description="Helical" evidence="9">
    <location>
        <begin position="282"/>
        <end position="302"/>
    </location>
</feature>
<dbReference type="SUPFAM" id="SSF82866">
    <property type="entry name" value="Multidrug efflux transporter AcrB transmembrane domain"/>
    <property type="match status" value="1"/>
</dbReference>
<feature type="transmembrane region" description="Helical" evidence="9">
    <location>
        <begin position="350"/>
        <end position="372"/>
    </location>
</feature>
<keyword evidence="3 9" id="KW-1003">Cell membrane</keyword>
<feature type="transmembrane region" description="Helical" evidence="9">
    <location>
        <begin position="259"/>
        <end position="277"/>
    </location>
</feature>
<evidence type="ECO:0000256" key="8">
    <source>
        <dbReference type="ARBA" id="ARBA00023136"/>
    </source>
</evidence>
<dbReference type="GO" id="GO:0005886">
    <property type="term" value="C:plasma membrane"/>
    <property type="evidence" value="ECO:0007669"/>
    <property type="project" value="UniProtKB-SubCell"/>
</dbReference>
<dbReference type="Pfam" id="PF22599">
    <property type="entry name" value="SecDF_P1_head"/>
    <property type="match status" value="1"/>
</dbReference>
<dbReference type="InterPro" id="IPR048631">
    <property type="entry name" value="SecD_1st"/>
</dbReference>
<dbReference type="Pfam" id="PF21760">
    <property type="entry name" value="SecD_1st"/>
    <property type="match status" value="1"/>
</dbReference>
<evidence type="ECO:0000256" key="6">
    <source>
        <dbReference type="ARBA" id="ARBA00022989"/>
    </source>
</evidence>
<dbReference type="InterPro" id="IPR048634">
    <property type="entry name" value="SecD_SecF_C"/>
</dbReference>
<comment type="similarity">
    <text evidence="9">Belongs to the SecD/SecF family. SecD subfamily.</text>
</comment>
<dbReference type="Gene3D" id="3.30.70.3220">
    <property type="match status" value="1"/>
</dbReference>
<protein>
    <recommendedName>
        <fullName evidence="9">Protein translocase subunit SecD</fullName>
    </recommendedName>
</protein>
<dbReference type="InterPro" id="IPR054384">
    <property type="entry name" value="SecDF_P1_head"/>
</dbReference>
<evidence type="ECO:0000259" key="11">
    <source>
        <dbReference type="Pfam" id="PF21760"/>
    </source>
</evidence>
<evidence type="ECO:0000313" key="13">
    <source>
        <dbReference type="EMBL" id="OGK24737.1"/>
    </source>
</evidence>
<evidence type="ECO:0000256" key="5">
    <source>
        <dbReference type="ARBA" id="ARBA00022927"/>
    </source>
</evidence>
<dbReference type="NCBIfam" id="TIGR00916">
    <property type="entry name" value="2A0604s01"/>
    <property type="match status" value="1"/>
</dbReference>
<keyword evidence="2 9" id="KW-0813">Transport</keyword>
<evidence type="ECO:0000256" key="3">
    <source>
        <dbReference type="ARBA" id="ARBA00022475"/>
    </source>
</evidence>
<dbReference type="HAMAP" id="MF_01463_B">
    <property type="entry name" value="SecD_B"/>
    <property type="match status" value="1"/>
</dbReference>
<evidence type="ECO:0000256" key="9">
    <source>
        <dbReference type="HAMAP-Rule" id="MF_01463"/>
    </source>
</evidence>
<dbReference type="EMBL" id="MFZM01000004">
    <property type="protein sequence ID" value="OGK24737.1"/>
    <property type="molecule type" value="Genomic_DNA"/>
</dbReference>
<comment type="caution">
    <text evidence="9">Lacks conserved residue(s) required for the propagation of feature annotation.</text>
</comment>
<dbReference type="AlphaFoldDB" id="A0A1F7H017"/>
<keyword evidence="8 9" id="KW-0472">Membrane</keyword>
<dbReference type="Proteomes" id="UP000177159">
    <property type="component" value="Unassembled WGS sequence"/>
</dbReference>
<evidence type="ECO:0000259" key="12">
    <source>
        <dbReference type="Pfam" id="PF22599"/>
    </source>
</evidence>
<comment type="caution">
    <text evidence="13">The sequence shown here is derived from an EMBL/GenBank/DDBJ whole genome shotgun (WGS) entry which is preliminary data.</text>
</comment>
<feature type="transmembrane region" description="Helical" evidence="9">
    <location>
        <begin position="384"/>
        <end position="407"/>
    </location>
</feature>
<dbReference type="GO" id="GO:0043952">
    <property type="term" value="P:protein transport by the Sec complex"/>
    <property type="evidence" value="ECO:0007669"/>
    <property type="project" value="UniProtKB-UniRule"/>
</dbReference>
<comment type="function">
    <text evidence="9">Part of the Sec protein translocase complex. Interacts with the SecYEG preprotein conducting channel. SecDF uses the proton motive force (PMF) to complete protein translocation after the ATP-dependent function of SecA.</text>
</comment>
<dbReference type="PANTHER" id="PTHR30081:SF1">
    <property type="entry name" value="PROTEIN TRANSLOCASE SUBUNIT SECD"/>
    <property type="match status" value="1"/>
</dbReference>
<keyword evidence="7 9" id="KW-0811">Translocation</keyword>
<gene>
    <name evidence="9" type="primary">secD</name>
    <name evidence="13" type="ORF">A3C24_01135</name>
</gene>
<accession>A0A1F7H017</accession>
<dbReference type="Gene3D" id="1.20.1640.10">
    <property type="entry name" value="Multidrug efflux transporter AcrB transmembrane domain"/>
    <property type="match status" value="1"/>
</dbReference>
<dbReference type="PRINTS" id="PR00702">
    <property type="entry name" value="ACRIFLAVINRP"/>
</dbReference>
<comment type="subunit">
    <text evidence="9">Forms a complex with SecF. Part of the essential Sec protein translocation apparatus which comprises SecA, SecYEG and auxiliary proteins SecDF. Other proteins may also be involved.</text>
</comment>
<feature type="transmembrane region" description="Helical" evidence="9">
    <location>
        <begin position="308"/>
        <end position="329"/>
    </location>
</feature>
<evidence type="ECO:0000313" key="14">
    <source>
        <dbReference type="Proteomes" id="UP000177159"/>
    </source>
</evidence>
<feature type="domain" description="SecDF P1 head subdomain" evidence="12">
    <location>
        <begin position="134"/>
        <end position="236"/>
    </location>
</feature>
<dbReference type="PANTHER" id="PTHR30081">
    <property type="entry name" value="PROTEIN-EXPORT MEMBRANE PROTEIN SEC"/>
    <property type="match status" value="1"/>
</dbReference>
<dbReference type="InterPro" id="IPR055344">
    <property type="entry name" value="SecD_SecF_C_bact"/>
</dbReference>
<dbReference type="Pfam" id="PF02355">
    <property type="entry name" value="SecD_SecF_C"/>
    <property type="match status" value="1"/>
</dbReference>